<dbReference type="InterPro" id="IPR027463">
    <property type="entry name" value="AcrB_DN_DC_subdom"/>
</dbReference>
<dbReference type="RefSeq" id="WP_101519764.1">
    <property type="nucleotide sequence ID" value="NZ_PKLZ01000001.1"/>
</dbReference>
<dbReference type="Gene3D" id="3.30.70.1430">
    <property type="entry name" value="Multidrug efflux transporter AcrB pore domain"/>
    <property type="match status" value="2"/>
</dbReference>
<sequence>MGGPVRWFIHNPIAANLLMIFLLIGGLLGVSALDKQFFPEFEINRVSVAMSYPGAGPGEVEEQICVRIEEAIHDLSGIKEIRSTAREGMGTVVVEAESGYDMQRLTADIKTRVDAINTFPVDAERPVVTELAFRHHMAAVSLAGNLDEQDLKRLGEQLRDDLASQPEVSVVELATPRPYEVSVEVSEYTLRRYGLGFTDVVTAIRSSSLNLPAGAIKDAGGDIRLQTRGQAYDRYEFGQIPVVTRRDGTQILLRDVATIVDGFEDVDVRTRFNDKPSHTLHVFVTSNPNTLATSEVVHAWVEETRTRLPPGVELAVWRDSSVPFKARVDTLLKNGIGGLALVFLVLVLFLRPRLAMWVCTGIGVAFVGTLFVLQYTGVSLNMISLFAFLLILGIVVDDAIIVGESIHSQQAAGHRGAAGALAGTQAVIKPVMYAVVSTMIFFVPMLFMPGDMAQAAMAIPIVVIIALALSLVECLLILPPHLAHMPPVKPSRFALLRKLETVRLRFADGMTRFGRERYRPFLALCFRHSLLVVAIFMSMLLISLALYGGGWLRTAFFPSINSDYVIAEIELPEGGAFSDTLRVLQQVETAALQVKREYNQDPRFVQPGPAVGHIDSSGNGNEIRVTIETVSDDIDTRELSARWREAIGDLGTVQDFQMDYTINEMGKPIRLVAAAASIDDLTAVSVELRKLLESYSGVHNINDTLQAPREEIILSLKPAAENLGISLADLARQVREAFYGAEAQRIPRTREDVRVMVRYPEAERLSVDNLNEMRVRTPAGEEVPFATVASISFEPGYLTIDRIDRKRTLEVTAEVVPGSAEPRAIVSAILSDKLPEWKQRFPGLTLALDGELEEESEFMSAMLKYLALAMLVIYALMAIPFRSYVQPLLVLTAVPFGLMGAIFGHLILNWQVSMFSLLGVIACAGVVVNDNLVLIDRINQLRASGQPLLKALLQGGEDRFRPIILTSLTTFVGLLPIMAETSVQAQFLIPMVTSLAFGVLFATGVTLLLVPCLYLLGCQLGERLPGRRQPLAGGVAEVAGG</sequence>
<dbReference type="AlphaFoldDB" id="A0A2N5Y6V0"/>
<name>A0A2N5Y6V0_9GAMM</name>
<evidence type="ECO:0000313" key="2">
    <source>
        <dbReference type="EMBL" id="PLW84128.1"/>
    </source>
</evidence>
<reference evidence="3" key="1">
    <citation type="submission" date="2017-11" db="EMBL/GenBank/DDBJ databases">
        <title>The draft genome sequence of Chromatocurvus sp. F02.</title>
        <authorList>
            <person name="Du Z.-J."/>
            <person name="Chang Y.-Q."/>
        </authorList>
    </citation>
    <scope>NUCLEOTIDE SEQUENCE [LARGE SCALE GENOMIC DNA]</scope>
    <source>
        <strain evidence="3">F02</strain>
    </source>
</reference>
<keyword evidence="3" id="KW-1185">Reference proteome</keyword>
<proteinExistence type="predicted"/>
<dbReference type="SUPFAM" id="SSF82714">
    <property type="entry name" value="Multidrug efflux transporter AcrB TolC docking domain, DN and DC subdomains"/>
    <property type="match status" value="2"/>
</dbReference>
<dbReference type="Gene3D" id="3.30.70.1440">
    <property type="entry name" value="Multidrug efflux transporter AcrB pore domain"/>
    <property type="match status" value="1"/>
</dbReference>
<organism evidence="2 3">
    <name type="scientific">Kineobactrum sediminis</name>
    <dbReference type="NCBI Taxonomy" id="1905677"/>
    <lineage>
        <taxon>Bacteria</taxon>
        <taxon>Pseudomonadati</taxon>
        <taxon>Pseudomonadota</taxon>
        <taxon>Gammaproteobacteria</taxon>
        <taxon>Cellvibrionales</taxon>
        <taxon>Halieaceae</taxon>
        <taxon>Kineobactrum</taxon>
    </lineage>
</organism>
<keyword evidence="1" id="KW-0472">Membrane</keyword>
<comment type="caution">
    <text evidence="2">The sequence shown here is derived from an EMBL/GenBank/DDBJ whole genome shotgun (WGS) entry which is preliminary data.</text>
</comment>
<feature type="transmembrane region" description="Helical" evidence="1">
    <location>
        <begin position="991"/>
        <end position="1017"/>
    </location>
</feature>
<dbReference type="Gene3D" id="3.30.70.1320">
    <property type="entry name" value="Multidrug efflux transporter AcrB pore domain like"/>
    <property type="match status" value="1"/>
</dbReference>
<accession>A0A2N5Y6V0</accession>
<dbReference type="GO" id="GO:0042910">
    <property type="term" value="F:xenobiotic transmembrane transporter activity"/>
    <property type="evidence" value="ECO:0007669"/>
    <property type="project" value="TreeGrafter"/>
</dbReference>
<feature type="transmembrane region" description="Helical" evidence="1">
    <location>
        <begin position="357"/>
        <end position="376"/>
    </location>
</feature>
<feature type="transmembrane region" description="Helical" evidence="1">
    <location>
        <begin position="862"/>
        <end position="881"/>
    </location>
</feature>
<feature type="transmembrane region" description="Helical" evidence="1">
    <location>
        <begin position="331"/>
        <end position="350"/>
    </location>
</feature>
<dbReference type="Proteomes" id="UP000234845">
    <property type="component" value="Unassembled WGS sequence"/>
</dbReference>
<feature type="transmembrane region" description="Helical" evidence="1">
    <location>
        <begin position="455"/>
        <end position="478"/>
    </location>
</feature>
<dbReference type="InterPro" id="IPR001036">
    <property type="entry name" value="Acrflvin-R"/>
</dbReference>
<gene>
    <name evidence="2" type="ORF">CWI75_01900</name>
</gene>
<dbReference type="SUPFAM" id="SSF82866">
    <property type="entry name" value="Multidrug efflux transporter AcrB transmembrane domain"/>
    <property type="match status" value="2"/>
</dbReference>
<dbReference type="Gene3D" id="3.30.2090.10">
    <property type="entry name" value="Multidrug efflux transporter AcrB TolC docking domain, DN and DC subdomains"/>
    <property type="match status" value="2"/>
</dbReference>
<evidence type="ECO:0000313" key="3">
    <source>
        <dbReference type="Proteomes" id="UP000234845"/>
    </source>
</evidence>
<keyword evidence="1" id="KW-0812">Transmembrane</keyword>
<feature type="transmembrane region" description="Helical" evidence="1">
    <location>
        <begin position="888"/>
        <end position="908"/>
    </location>
</feature>
<protein>
    <submittedName>
        <fullName evidence="2">AcrB/AcrD/AcrF family protein</fullName>
    </submittedName>
</protein>
<dbReference type="PANTHER" id="PTHR32063">
    <property type="match status" value="1"/>
</dbReference>
<feature type="transmembrane region" description="Helical" evidence="1">
    <location>
        <begin position="431"/>
        <end position="449"/>
    </location>
</feature>
<dbReference type="EMBL" id="PKLZ01000001">
    <property type="protein sequence ID" value="PLW84128.1"/>
    <property type="molecule type" value="Genomic_DNA"/>
</dbReference>
<feature type="transmembrane region" description="Helical" evidence="1">
    <location>
        <begin position="382"/>
        <end position="402"/>
    </location>
</feature>
<dbReference type="SUPFAM" id="SSF82693">
    <property type="entry name" value="Multidrug efflux transporter AcrB pore domain, PN1, PN2, PC1 and PC2 subdomains"/>
    <property type="match status" value="2"/>
</dbReference>
<dbReference type="Pfam" id="PF00873">
    <property type="entry name" value="ACR_tran"/>
    <property type="match status" value="1"/>
</dbReference>
<dbReference type="PANTHER" id="PTHR32063:SF33">
    <property type="entry name" value="RND SUPERFAMILY EFFLUX PUMP PERMEASE COMPONENT"/>
    <property type="match status" value="1"/>
</dbReference>
<dbReference type="OrthoDB" id="5287122at2"/>
<feature type="transmembrane region" description="Helical" evidence="1">
    <location>
        <begin position="521"/>
        <end position="547"/>
    </location>
</feature>
<evidence type="ECO:0000256" key="1">
    <source>
        <dbReference type="SAM" id="Phobius"/>
    </source>
</evidence>
<dbReference type="PRINTS" id="PR00702">
    <property type="entry name" value="ACRIFLAVINRP"/>
</dbReference>
<dbReference type="Gene3D" id="1.20.1640.10">
    <property type="entry name" value="Multidrug efflux transporter AcrB transmembrane domain"/>
    <property type="match status" value="2"/>
</dbReference>
<keyword evidence="1" id="KW-1133">Transmembrane helix</keyword>
<dbReference type="GO" id="GO:0005886">
    <property type="term" value="C:plasma membrane"/>
    <property type="evidence" value="ECO:0007669"/>
    <property type="project" value="TreeGrafter"/>
</dbReference>
<feature type="transmembrane region" description="Helical" evidence="1">
    <location>
        <begin position="914"/>
        <end position="934"/>
    </location>
</feature>
<feature type="transmembrane region" description="Helical" evidence="1">
    <location>
        <begin position="960"/>
        <end position="979"/>
    </location>
</feature>